<evidence type="ECO:0000313" key="1">
    <source>
        <dbReference type="EMBL" id="ERJ94804.1"/>
    </source>
</evidence>
<sequence length="83" mass="9593">MSETKPNTPAEILYHFIEGQLELEPEHYPYTVAQITALETKVKANTPLTDAESETLRKVLQTYMELYEYSEAEQEKVLSLLSR</sequence>
<protein>
    <submittedName>
        <fullName evidence="1">Uncharacterized protein</fullName>
    </submittedName>
</protein>
<dbReference type="Proteomes" id="UP000016662">
    <property type="component" value="Unassembled WGS sequence"/>
</dbReference>
<reference evidence="1 2" key="1">
    <citation type="submission" date="2013-07" db="EMBL/GenBank/DDBJ databases">
        <authorList>
            <person name="Weinstock G."/>
            <person name="Sodergren E."/>
            <person name="Wylie T."/>
            <person name="Fulton L."/>
            <person name="Fulton R."/>
            <person name="Fronick C."/>
            <person name="O'Laughlin M."/>
            <person name="Godfrey J."/>
            <person name="Miner T."/>
            <person name="Herter B."/>
            <person name="Appelbaum E."/>
            <person name="Cordes M."/>
            <person name="Lek S."/>
            <person name="Wollam A."/>
            <person name="Pepin K.H."/>
            <person name="Palsikar V.B."/>
            <person name="Mitreva M."/>
            <person name="Wilson R.K."/>
        </authorList>
    </citation>
    <scope>NUCLEOTIDE SEQUENCE [LARGE SCALE GENOMIC DNA]</scope>
    <source>
        <strain evidence="1 2">ATCC 27760</strain>
    </source>
</reference>
<keyword evidence="2" id="KW-1185">Reference proteome</keyword>
<dbReference type="EMBL" id="AWVF01000235">
    <property type="protein sequence ID" value="ERJ94804.1"/>
    <property type="molecule type" value="Genomic_DNA"/>
</dbReference>
<dbReference type="HOGENOM" id="CLU_2540545_0_0_9"/>
<dbReference type="PATRIC" id="fig|411473.3.peg.1549"/>
<name>U2LZ82_9FIRM</name>
<gene>
    <name evidence="1" type="ORF">RUMCAL_01888</name>
</gene>
<dbReference type="RefSeq" id="WP_021683385.1">
    <property type="nucleotide sequence ID" value="NZ_KI260480.1"/>
</dbReference>
<dbReference type="STRING" id="411473.RUMCAL_01888"/>
<accession>U2LZ82</accession>
<proteinExistence type="predicted"/>
<organism evidence="1 2">
    <name type="scientific">Ruminococcus callidus ATCC 27760</name>
    <dbReference type="NCBI Taxonomy" id="411473"/>
    <lineage>
        <taxon>Bacteria</taxon>
        <taxon>Bacillati</taxon>
        <taxon>Bacillota</taxon>
        <taxon>Clostridia</taxon>
        <taxon>Eubacteriales</taxon>
        <taxon>Oscillospiraceae</taxon>
        <taxon>Ruminococcus</taxon>
    </lineage>
</organism>
<evidence type="ECO:0000313" key="2">
    <source>
        <dbReference type="Proteomes" id="UP000016662"/>
    </source>
</evidence>
<comment type="caution">
    <text evidence="1">The sequence shown here is derived from an EMBL/GenBank/DDBJ whole genome shotgun (WGS) entry which is preliminary data.</text>
</comment>
<dbReference type="AlphaFoldDB" id="U2LZ82"/>